<accession>A0AC35F2E6</accession>
<dbReference type="WBParaSite" id="PS1159_v2.g12453.t1">
    <property type="protein sequence ID" value="PS1159_v2.g12453.t1"/>
    <property type="gene ID" value="PS1159_v2.g12453"/>
</dbReference>
<sequence>MMYDIANVFKTAEASRLLNQSKAVPRPYRNLDEERMRWQMKTIQFDMSKEERKALPKTSILSSDIHSCKTSFEELKPITLSEMKVPRIHIGRYLVCQVIGDVEEVEFYNFCYNLDDLDWLMPGTIFVVKEPRLRYCSYNKSVSMRIDSPSDVIFVDCTDYELLEKIGAKKMFVPMSKDAEVWREKANEVFKKGNYRSALNMYNRGIRYNPELPVLYLNKALTCLRTGAFYEAYEAAEFALEKNGDREKALFRMGQAAYGMREWQKAADHFTEVLKDFPKNASAVEQLKRATFRLSEQKDGNYDFKMMYSESKKEKADLDVSDFEGPIEIANIPGKSRGIIASEDIKMGTLLVVSKAFASGYSQDFPGLLITVNLIRKDSGTAAQMLQATRAMLNLQYNPQKAKEVYDLYAGDTQNEEIPFGVIDAARIQQISVYNAFASDDLSPDKKAELINMGMLSQDNVHLFILPSYFNHSCLANAHRTFYGNVMVIHANMDIKKGDEICLAYINPMTDFLVRKKTLNKWKFVCQCKLCELDAKEKQCEKRDQMVAEFNEYIGKHSAEEIIVRGETVLKKVRKSYDERNKFKLKLAEMLVLLSPRYFTLNNPKKSIKYLEEALTLMDNSFKYALSVAHICVNLAACYHADGKTEKVKELIEKAFKESLCTDMDHFKILFPETATLLP</sequence>
<organism evidence="1 2">
    <name type="scientific">Panagrolaimus sp. PS1159</name>
    <dbReference type="NCBI Taxonomy" id="55785"/>
    <lineage>
        <taxon>Eukaryota</taxon>
        <taxon>Metazoa</taxon>
        <taxon>Ecdysozoa</taxon>
        <taxon>Nematoda</taxon>
        <taxon>Chromadorea</taxon>
        <taxon>Rhabditida</taxon>
        <taxon>Tylenchina</taxon>
        <taxon>Panagrolaimomorpha</taxon>
        <taxon>Panagrolaimoidea</taxon>
        <taxon>Panagrolaimidae</taxon>
        <taxon>Panagrolaimus</taxon>
    </lineage>
</organism>
<proteinExistence type="predicted"/>
<reference evidence="2" key="1">
    <citation type="submission" date="2022-11" db="UniProtKB">
        <authorList>
            <consortium name="WormBaseParasite"/>
        </authorList>
    </citation>
    <scope>IDENTIFICATION</scope>
</reference>
<dbReference type="Proteomes" id="UP000887580">
    <property type="component" value="Unplaced"/>
</dbReference>
<evidence type="ECO:0000313" key="1">
    <source>
        <dbReference type="Proteomes" id="UP000887580"/>
    </source>
</evidence>
<evidence type="ECO:0000313" key="2">
    <source>
        <dbReference type="WBParaSite" id="PS1159_v2.g12453.t1"/>
    </source>
</evidence>
<protein>
    <submittedName>
        <fullName evidence="2">SET domain-containing protein</fullName>
    </submittedName>
</protein>
<name>A0AC35F2E6_9BILA</name>